<name>X1A5Y4_9ZZZZ</name>
<feature type="non-terminal residue" evidence="1">
    <location>
        <position position="1"/>
    </location>
</feature>
<accession>X1A5Y4</accession>
<proteinExistence type="predicted"/>
<comment type="caution">
    <text evidence="1">The sequence shown here is derived from an EMBL/GenBank/DDBJ whole genome shotgun (WGS) entry which is preliminary data.</text>
</comment>
<reference evidence="1" key="1">
    <citation type="journal article" date="2014" name="Front. Microbiol.">
        <title>High frequency of phylogenetically diverse reductive dehalogenase-homologous genes in deep subseafloor sedimentary metagenomes.</title>
        <authorList>
            <person name="Kawai M."/>
            <person name="Futagami T."/>
            <person name="Toyoda A."/>
            <person name="Takaki Y."/>
            <person name="Nishi S."/>
            <person name="Hori S."/>
            <person name="Arai W."/>
            <person name="Tsubouchi T."/>
            <person name="Morono Y."/>
            <person name="Uchiyama I."/>
            <person name="Ito T."/>
            <person name="Fujiyama A."/>
            <person name="Inagaki F."/>
            <person name="Takami H."/>
        </authorList>
    </citation>
    <scope>NUCLEOTIDE SEQUENCE</scope>
    <source>
        <strain evidence="1">Expedition CK06-06</strain>
    </source>
</reference>
<dbReference type="EMBL" id="BART01017423">
    <property type="protein sequence ID" value="GAG77540.1"/>
    <property type="molecule type" value="Genomic_DNA"/>
</dbReference>
<gene>
    <name evidence="1" type="ORF">S01H4_33171</name>
</gene>
<dbReference type="AlphaFoldDB" id="X1A5Y4"/>
<sequence length="45" mass="5587">VPVHEMQRYIPSLLRPFLNVEFSSKNFEKFIKQLYHEIMRKIESY</sequence>
<organism evidence="1">
    <name type="scientific">marine sediment metagenome</name>
    <dbReference type="NCBI Taxonomy" id="412755"/>
    <lineage>
        <taxon>unclassified sequences</taxon>
        <taxon>metagenomes</taxon>
        <taxon>ecological metagenomes</taxon>
    </lineage>
</organism>
<protein>
    <submittedName>
        <fullName evidence="1">Uncharacterized protein</fullName>
    </submittedName>
</protein>
<evidence type="ECO:0000313" key="1">
    <source>
        <dbReference type="EMBL" id="GAG77540.1"/>
    </source>
</evidence>